<reference evidence="2" key="1">
    <citation type="submission" date="2023-01" db="EMBL/GenBank/DDBJ databases">
        <title>Genome assembly of the deep-sea coral Lophelia pertusa.</title>
        <authorList>
            <person name="Herrera S."/>
            <person name="Cordes E."/>
        </authorList>
    </citation>
    <scope>NUCLEOTIDE SEQUENCE</scope>
    <source>
        <strain evidence="2">USNM1676648</strain>
        <tissue evidence="2">Polyp</tissue>
    </source>
</reference>
<sequence>MASFLAGNFARHKSGRFVKSSVVIRSEHLHEGNKKKLSESESIGSATPSVLSCEFPVTGRCIVELKLLAKELDGCNLCGKTAQFIQLHGRNYLGLGSFLYITCREESCGEINVCHTSKVHRANGARGRPVFDINTKLAAGAELAQECANKFNAEVQILVGDDDSATVKKVRESVSHNVEKWSDINHAKKSFTSHLYALQSQFKR</sequence>
<feature type="domain" description="Mutator-like transposase" evidence="1">
    <location>
        <begin position="141"/>
        <end position="203"/>
    </location>
</feature>
<dbReference type="Pfam" id="PF20700">
    <property type="entry name" value="Mutator"/>
    <property type="match status" value="2"/>
</dbReference>
<gene>
    <name evidence="2" type="ORF">OS493_015829</name>
</gene>
<dbReference type="AlphaFoldDB" id="A0A9W9YFT3"/>
<evidence type="ECO:0000313" key="2">
    <source>
        <dbReference type="EMBL" id="KAJ7333741.1"/>
    </source>
</evidence>
<evidence type="ECO:0000313" key="3">
    <source>
        <dbReference type="Proteomes" id="UP001163046"/>
    </source>
</evidence>
<evidence type="ECO:0000259" key="1">
    <source>
        <dbReference type="Pfam" id="PF20700"/>
    </source>
</evidence>
<protein>
    <recommendedName>
        <fullName evidence="1">Mutator-like transposase domain-containing protein</fullName>
    </recommendedName>
</protein>
<keyword evidence="3" id="KW-1185">Reference proteome</keyword>
<dbReference type="OrthoDB" id="5989029at2759"/>
<comment type="caution">
    <text evidence="2">The sequence shown here is derived from an EMBL/GenBank/DDBJ whole genome shotgun (WGS) entry which is preliminary data.</text>
</comment>
<name>A0A9W9YFT3_9CNID</name>
<accession>A0A9W9YFT3</accession>
<feature type="domain" description="Mutator-like transposase" evidence="1">
    <location>
        <begin position="59"/>
        <end position="140"/>
    </location>
</feature>
<dbReference type="Proteomes" id="UP001163046">
    <property type="component" value="Unassembled WGS sequence"/>
</dbReference>
<dbReference type="EMBL" id="MU827785">
    <property type="protein sequence ID" value="KAJ7333741.1"/>
    <property type="molecule type" value="Genomic_DNA"/>
</dbReference>
<proteinExistence type="predicted"/>
<organism evidence="2 3">
    <name type="scientific">Desmophyllum pertusum</name>
    <dbReference type="NCBI Taxonomy" id="174260"/>
    <lineage>
        <taxon>Eukaryota</taxon>
        <taxon>Metazoa</taxon>
        <taxon>Cnidaria</taxon>
        <taxon>Anthozoa</taxon>
        <taxon>Hexacorallia</taxon>
        <taxon>Scleractinia</taxon>
        <taxon>Caryophylliina</taxon>
        <taxon>Caryophylliidae</taxon>
        <taxon>Desmophyllum</taxon>
    </lineage>
</organism>
<dbReference type="InterPro" id="IPR049012">
    <property type="entry name" value="Mutator_transp_dom"/>
</dbReference>